<gene>
    <name evidence="2" type="ORF">CXB51_027453</name>
</gene>
<evidence type="ECO:0000313" key="2">
    <source>
        <dbReference type="EMBL" id="KAG8477850.1"/>
    </source>
</evidence>
<sequence>MSFSTPPPPIFTGENYNIWAVKMKTYLQAHDLWSVVLADTEPSPLRANPTIPQIKQHNEDTVKKYKAMSCLQNGVSDIIFIRIMACDTPK</sequence>
<evidence type="ECO:0000313" key="3">
    <source>
        <dbReference type="Proteomes" id="UP000701853"/>
    </source>
</evidence>
<dbReference type="AlphaFoldDB" id="A0A8J5YHK5"/>
<organism evidence="2 3">
    <name type="scientific">Gossypium anomalum</name>
    <dbReference type="NCBI Taxonomy" id="47600"/>
    <lineage>
        <taxon>Eukaryota</taxon>
        <taxon>Viridiplantae</taxon>
        <taxon>Streptophyta</taxon>
        <taxon>Embryophyta</taxon>
        <taxon>Tracheophyta</taxon>
        <taxon>Spermatophyta</taxon>
        <taxon>Magnoliopsida</taxon>
        <taxon>eudicotyledons</taxon>
        <taxon>Gunneridae</taxon>
        <taxon>Pentapetalae</taxon>
        <taxon>rosids</taxon>
        <taxon>malvids</taxon>
        <taxon>Malvales</taxon>
        <taxon>Malvaceae</taxon>
        <taxon>Malvoideae</taxon>
        <taxon>Gossypium</taxon>
    </lineage>
</organism>
<dbReference type="OrthoDB" id="981249at2759"/>
<dbReference type="EMBL" id="JAHUZN010000011">
    <property type="protein sequence ID" value="KAG8477850.1"/>
    <property type="molecule type" value="Genomic_DNA"/>
</dbReference>
<name>A0A8J5YHK5_9ROSI</name>
<dbReference type="PANTHER" id="PTHR35317">
    <property type="entry name" value="OS04G0629600 PROTEIN"/>
    <property type="match status" value="1"/>
</dbReference>
<dbReference type="PANTHER" id="PTHR35317:SF31">
    <property type="entry name" value="DUF4219 DOMAIN-CONTAINING PROTEIN"/>
    <property type="match status" value="1"/>
</dbReference>
<comment type="caution">
    <text evidence="2">The sequence shown here is derived from an EMBL/GenBank/DDBJ whole genome shotgun (WGS) entry which is preliminary data.</text>
</comment>
<dbReference type="Proteomes" id="UP000701853">
    <property type="component" value="Chromosome 11"/>
</dbReference>
<keyword evidence="3" id="KW-1185">Reference proteome</keyword>
<protein>
    <recommendedName>
        <fullName evidence="1">DUF4219 domain-containing protein</fullName>
    </recommendedName>
</protein>
<dbReference type="InterPro" id="IPR025314">
    <property type="entry name" value="DUF4219"/>
</dbReference>
<dbReference type="Pfam" id="PF13961">
    <property type="entry name" value="DUF4219"/>
    <property type="match status" value="1"/>
</dbReference>
<feature type="domain" description="DUF4219" evidence="1">
    <location>
        <begin position="11"/>
        <end position="36"/>
    </location>
</feature>
<reference evidence="2 3" key="1">
    <citation type="journal article" date="2021" name="bioRxiv">
        <title>The Gossypium anomalum genome as a resource for cotton improvement and evolutionary analysis of hybrid incompatibility.</title>
        <authorList>
            <person name="Grover C.E."/>
            <person name="Yuan D."/>
            <person name="Arick M.A."/>
            <person name="Miller E.R."/>
            <person name="Hu G."/>
            <person name="Peterson D.G."/>
            <person name="Wendel J.F."/>
            <person name="Udall J.A."/>
        </authorList>
    </citation>
    <scope>NUCLEOTIDE SEQUENCE [LARGE SCALE GENOMIC DNA]</scope>
    <source>
        <strain evidence="2">JFW-Udall</strain>
        <tissue evidence="2">Leaf</tissue>
    </source>
</reference>
<proteinExistence type="predicted"/>
<accession>A0A8J5YHK5</accession>
<evidence type="ECO:0000259" key="1">
    <source>
        <dbReference type="Pfam" id="PF13961"/>
    </source>
</evidence>